<name>N1QYY4_AEGTA</name>
<keyword evidence="2" id="KW-0805">Transcription regulation</keyword>
<dbReference type="SMART" id="SM00432">
    <property type="entry name" value="MADS"/>
    <property type="match status" value="1"/>
</dbReference>
<protein>
    <submittedName>
        <fullName evidence="6">MADS-box transcription factor PHERES 2</fullName>
    </submittedName>
</protein>
<dbReference type="GO" id="GO:0045944">
    <property type="term" value="P:positive regulation of transcription by RNA polymerase II"/>
    <property type="evidence" value="ECO:0007669"/>
    <property type="project" value="InterPro"/>
</dbReference>
<evidence type="ECO:0000313" key="6">
    <source>
        <dbReference type="EnsemblPlants" id="EMT16030"/>
    </source>
</evidence>
<reference evidence="6" key="1">
    <citation type="submission" date="2015-06" db="UniProtKB">
        <authorList>
            <consortium name="EnsemblPlants"/>
        </authorList>
    </citation>
    <scope>IDENTIFICATION</scope>
</reference>
<dbReference type="GO" id="GO:0046983">
    <property type="term" value="F:protein dimerization activity"/>
    <property type="evidence" value="ECO:0007669"/>
    <property type="project" value="InterPro"/>
</dbReference>
<dbReference type="SUPFAM" id="SSF55455">
    <property type="entry name" value="SRF-like"/>
    <property type="match status" value="1"/>
</dbReference>
<keyword evidence="5" id="KW-0539">Nucleus</keyword>
<dbReference type="EnsemblPlants" id="EMT16030">
    <property type="protein sequence ID" value="EMT16030"/>
    <property type="gene ID" value="F775_12612"/>
</dbReference>
<evidence type="ECO:0000256" key="5">
    <source>
        <dbReference type="ARBA" id="ARBA00023242"/>
    </source>
</evidence>
<dbReference type="Pfam" id="PF00319">
    <property type="entry name" value="SRF-TF"/>
    <property type="match status" value="1"/>
</dbReference>
<dbReference type="GO" id="GO:0000981">
    <property type="term" value="F:DNA-binding transcription factor activity, RNA polymerase II-specific"/>
    <property type="evidence" value="ECO:0007669"/>
    <property type="project" value="InterPro"/>
</dbReference>
<dbReference type="AlphaFoldDB" id="N1QYY4"/>
<dbReference type="PRINTS" id="PR00404">
    <property type="entry name" value="MADSDOMAIN"/>
</dbReference>
<accession>N1QYY4</accession>
<dbReference type="Gene3D" id="3.40.1810.10">
    <property type="entry name" value="Transcription factor, MADS-box"/>
    <property type="match status" value="1"/>
</dbReference>
<dbReference type="PROSITE" id="PS50066">
    <property type="entry name" value="MADS_BOX_2"/>
    <property type="match status" value="1"/>
</dbReference>
<dbReference type="InterPro" id="IPR050142">
    <property type="entry name" value="MADS-box/MEF2_TF"/>
</dbReference>
<evidence type="ECO:0000256" key="3">
    <source>
        <dbReference type="ARBA" id="ARBA00023125"/>
    </source>
</evidence>
<comment type="subcellular location">
    <subcellularLocation>
        <location evidence="1">Nucleus</location>
    </subcellularLocation>
</comment>
<dbReference type="GO" id="GO:0000987">
    <property type="term" value="F:cis-regulatory region sequence-specific DNA binding"/>
    <property type="evidence" value="ECO:0007669"/>
    <property type="project" value="InterPro"/>
</dbReference>
<evidence type="ECO:0000256" key="4">
    <source>
        <dbReference type="ARBA" id="ARBA00023163"/>
    </source>
</evidence>
<dbReference type="GO" id="GO:0005634">
    <property type="term" value="C:nucleus"/>
    <property type="evidence" value="ECO:0007669"/>
    <property type="project" value="UniProtKB-SubCell"/>
</dbReference>
<dbReference type="InterPro" id="IPR036879">
    <property type="entry name" value="TF_MADSbox_sf"/>
</dbReference>
<proteinExistence type="predicted"/>
<evidence type="ECO:0000256" key="2">
    <source>
        <dbReference type="ARBA" id="ARBA00023015"/>
    </source>
</evidence>
<dbReference type="InterPro" id="IPR033897">
    <property type="entry name" value="SRF-like_MADS-box"/>
</dbReference>
<dbReference type="PANTHER" id="PTHR48019">
    <property type="entry name" value="SERUM RESPONSE FACTOR HOMOLOG"/>
    <property type="match status" value="1"/>
</dbReference>
<keyword evidence="3" id="KW-0238">DNA-binding</keyword>
<evidence type="ECO:0000256" key="1">
    <source>
        <dbReference type="ARBA" id="ARBA00004123"/>
    </source>
</evidence>
<dbReference type="InterPro" id="IPR002100">
    <property type="entry name" value="TF_MADSbox"/>
</dbReference>
<dbReference type="CDD" id="cd00266">
    <property type="entry name" value="MADS_SRF_like"/>
    <property type="match status" value="1"/>
</dbReference>
<organism evidence="6">
    <name type="scientific">Aegilops tauschii</name>
    <name type="common">Tausch's goatgrass</name>
    <name type="synonym">Aegilops squarrosa</name>
    <dbReference type="NCBI Taxonomy" id="37682"/>
    <lineage>
        <taxon>Eukaryota</taxon>
        <taxon>Viridiplantae</taxon>
        <taxon>Streptophyta</taxon>
        <taxon>Embryophyta</taxon>
        <taxon>Tracheophyta</taxon>
        <taxon>Spermatophyta</taxon>
        <taxon>Magnoliopsida</taxon>
        <taxon>Liliopsida</taxon>
        <taxon>Poales</taxon>
        <taxon>Poaceae</taxon>
        <taxon>BOP clade</taxon>
        <taxon>Pooideae</taxon>
        <taxon>Triticodae</taxon>
        <taxon>Triticeae</taxon>
        <taxon>Triticinae</taxon>
        <taxon>Aegilops</taxon>
    </lineage>
</organism>
<sequence length="310" mass="34578">MARKKVARKATLQYIPNDSTRRNRFKKRLKGLMKKADELAVLCDAKTCVLVYDEGKAAPKVFPSQAEAVGILNQFKSMPELGRCKEVMNQKRFISKRIDKLREQVDRTRRECEDGEIRSLLHKTMHGDLSGLVGLNIEELTKVGYKVDVLLKSISERMAKIHSQAPPPAPCVATGSIDMGSPALYPAPPQQESRLDMVSSGGDLDTLVYGGYASANFSSSGMMMQMQSIDMGFGSSPFPPIPSFVLQNHKMTTFAHQEDIVADPRCSPSIWGLVRALFLPHAQQDHIFFIMCVRGHLARQDNIMAAWPRI</sequence>
<keyword evidence="4" id="KW-0804">Transcription</keyword>